<keyword evidence="2" id="KW-1185">Reference proteome</keyword>
<gene>
    <name evidence="1" type="ORF">GDO81_003487</name>
</gene>
<name>A0AAV6ZX84_ENGPU</name>
<sequence length="88" mass="9832">MNEQTMTFIQKAEVLCMVLHFLLVWGWGDHFGECAFLLIPLIIPTHAIYSMMSRCRECSMLGAPSLHCAMGSTSSYGPLMCIQAQFLA</sequence>
<evidence type="ECO:0000313" key="1">
    <source>
        <dbReference type="EMBL" id="KAG8553612.1"/>
    </source>
</evidence>
<reference evidence="1" key="1">
    <citation type="thesis" date="2020" institute="ProQuest LLC" country="789 East Eisenhower Parkway, Ann Arbor, MI, USA">
        <title>Comparative Genomics and Chromosome Evolution.</title>
        <authorList>
            <person name="Mudd A.B."/>
        </authorList>
    </citation>
    <scope>NUCLEOTIDE SEQUENCE</scope>
    <source>
        <strain evidence="1">237g6f4</strain>
        <tissue evidence="1">Blood</tissue>
    </source>
</reference>
<organism evidence="1 2">
    <name type="scientific">Engystomops pustulosus</name>
    <name type="common">Tungara frog</name>
    <name type="synonym">Physalaemus pustulosus</name>
    <dbReference type="NCBI Taxonomy" id="76066"/>
    <lineage>
        <taxon>Eukaryota</taxon>
        <taxon>Metazoa</taxon>
        <taxon>Chordata</taxon>
        <taxon>Craniata</taxon>
        <taxon>Vertebrata</taxon>
        <taxon>Euteleostomi</taxon>
        <taxon>Amphibia</taxon>
        <taxon>Batrachia</taxon>
        <taxon>Anura</taxon>
        <taxon>Neobatrachia</taxon>
        <taxon>Hyloidea</taxon>
        <taxon>Leptodactylidae</taxon>
        <taxon>Leiuperinae</taxon>
        <taxon>Engystomops</taxon>
    </lineage>
</organism>
<proteinExistence type="predicted"/>
<dbReference type="Proteomes" id="UP000824782">
    <property type="component" value="Unassembled WGS sequence"/>
</dbReference>
<evidence type="ECO:0000313" key="2">
    <source>
        <dbReference type="Proteomes" id="UP000824782"/>
    </source>
</evidence>
<dbReference type="EMBL" id="WNYA01000010">
    <property type="protein sequence ID" value="KAG8553612.1"/>
    <property type="molecule type" value="Genomic_DNA"/>
</dbReference>
<protein>
    <submittedName>
        <fullName evidence="1">Uncharacterized protein</fullName>
    </submittedName>
</protein>
<dbReference type="AlphaFoldDB" id="A0AAV6ZX84"/>
<accession>A0AAV6ZX84</accession>
<comment type="caution">
    <text evidence="1">The sequence shown here is derived from an EMBL/GenBank/DDBJ whole genome shotgun (WGS) entry which is preliminary data.</text>
</comment>